<dbReference type="InterPro" id="IPR036527">
    <property type="entry name" value="SCP2_sterol-bd_dom_sf"/>
</dbReference>
<dbReference type="Gene3D" id="3.30.1050.10">
    <property type="entry name" value="SCP2 sterol-binding domain"/>
    <property type="match status" value="1"/>
</dbReference>
<dbReference type="InterPro" id="IPR038536">
    <property type="entry name" value="Alkyl/aryl-sulf_dimr_sf"/>
</dbReference>
<accession>A0A0P6XDM1</accession>
<dbReference type="SUPFAM" id="SSF55718">
    <property type="entry name" value="SCP-like"/>
    <property type="match status" value="1"/>
</dbReference>
<dbReference type="InterPro" id="IPR044097">
    <property type="entry name" value="Bds1/SdsA1_MBL-fold"/>
</dbReference>
<keyword evidence="3" id="KW-1185">Reference proteome</keyword>
<dbReference type="InterPro" id="IPR052195">
    <property type="entry name" value="Bact_Alkyl/Aryl-Sulfatase"/>
</dbReference>
<gene>
    <name evidence="2" type="ORF">ADN00_00680</name>
</gene>
<dbReference type="InterPro" id="IPR036866">
    <property type="entry name" value="RibonucZ/Hydroxyglut_hydro"/>
</dbReference>
<dbReference type="PANTHER" id="PTHR43223">
    <property type="entry name" value="ALKYL/ARYL-SULFATASE"/>
    <property type="match status" value="1"/>
</dbReference>
<dbReference type="STRING" id="1134406.ADN00_00680"/>
<evidence type="ECO:0000259" key="1">
    <source>
        <dbReference type="SMART" id="SM00849"/>
    </source>
</evidence>
<proteinExistence type="predicted"/>
<name>A0A0P6XDM1_9CHLR</name>
<dbReference type="RefSeq" id="WP_075061024.1">
    <property type="nucleotide sequence ID" value="NZ_LGCL01000002.1"/>
</dbReference>
<organism evidence="2 3">
    <name type="scientific">Ornatilinea apprima</name>
    <dbReference type="NCBI Taxonomy" id="1134406"/>
    <lineage>
        <taxon>Bacteria</taxon>
        <taxon>Bacillati</taxon>
        <taxon>Chloroflexota</taxon>
        <taxon>Anaerolineae</taxon>
        <taxon>Anaerolineales</taxon>
        <taxon>Anaerolineaceae</taxon>
        <taxon>Ornatilinea</taxon>
    </lineage>
</organism>
<dbReference type="CDD" id="cd07710">
    <property type="entry name" value="arylsulfatase_Sdsa1-like_MBL-fold"/>
    <property type="match status" value="1"/>
</dbReference>
<feature type="domain" description="Metallo-beta-lactamase" evidence="1">
    <location>
        <begin position="57"/>
        <end position="278"/>
    </location>
</feature>
<reference evidence="2 3" key="1">
    <citation type="submission" date="2015-07" db="EMBL/GenBank/DDBJ databases">
        <title>Genome sequence of Ornatilinea apprima DSM 23815.</title>
        <authorList>
            <person name="Hemp J."/>
            <person name="Ward L.M."/>
            <person name="Pace L.A."/>
            <person name="Fischer W.W."/>
        </authorList>
    </citation>
    <scope>NUCLEOTIDE SEQUENCE [LARGE SCALE GENOMIC DNA]</scope>
    <source>
        <strain evidence="2 3">P3M-1</strain>
    </source>
</reference>
<dbReference type="Proteomes" id="UP000050417">
    <property type="component" value="Unassembled WGS sequence"/>
</dbReference>
<dbReference type="PANTHER" id="PTHR43223:SF2">
    <property type="entry name" value="METALLO-BETA-LACTAMASE DOMAIN-CONTAINING PROTEIN"/>
    <property type="match status" value="1"/>
</dbReference>
<dbReference type="EMBL" id="LGCL01000002">
    <property type="protein sequence ID" value="KPL81078.1"/>
    <property type="molecule type" value="Genomic_DNA"/>
</dbReference>
<dbReference type="GO" id="GO:0018909">
    <property type="term" value="P:dodecyl sulfate metabolic process"/>
    <property type="evidence" value="ECO:0007669"/>
    <property type="project" value="InterPro"/>
</dbReference>
<comment type="caution">
    <text evidence="2">The sequence shown here is derived from an EMBL/GenBank/DDBJ whole genome shotgun (WGS) entry which is preliminary data.</text>
</comment>
<evidence type="ECO:0000313" key="3">
    <source>
        <dbReference type="Proteomes" id="UP000050417"/>
    </source>
</evidence>
<dbReference type="Gene3D" id="1.25.40.880">
    <property type="entry name" value="Alkyl sulfatase, dimerisation domain"/>
    <property type="match status" value="1"/>
</dbReference>
<dbReference type="InterPro" id="IPR001279">
    <property type="entry name" value="Metallo-B-lactamas"/>
</dbReference>
<dbReference type="InterPro" id="IPR029228">
    <property type="entry name" value="Alkyl_sulf_dimr"/>
</dbReference>
<dbReference type="Gene3D" id="3.60.15.30">
    <property type="entry name" value="Metallo-beta-lactamase domain"/>
    <property type="match status" value="1"/>
</dbReference>
<evidence type="ECO:0000313" key="2">
    <source>
        <dbReference type="EMBL" id="KPL81078.1"/>
    </source>
</evidence>
<dbReference type="Pfam" id="PF14863">
    <property type="entry name" value="Alkyl_sulf_dimr"/>
    <property type="match status" value="1"/>
</dbReference>
<protein>
    <recommendedName>
        <fullName evidence="1">Metallo-beta-lactamase domain-containing protein</fullName>
    </recommendedName>
</protein>
<sequence length="589" mass="65268">MKNEFQLLSQAPEAVPVPYEPETVPVHARLLQMYKEFFPPTVIRVTDGVWVARGYNRDNPVLIEGVNGLIVVDPGESIPASQPVKDAFNAHLDNIFDKKPVKAIIYTHHHDCHINGASVFADVQTEIIGHEKLLSSMFSEWFGPVFPSRAEGALKMSGVLFQDAPVEDGEGWYVGWGICGPQTLGPSGFLAPTKTIKEETRMTIAGVDVDLIPVAGETQDVLFVWLPRKEVLIQIAVVYEAFPALSTMRGSRLRDPLDYVNSLKIARGLNPEYLVAIHGPNPVTSGKENVHQYLTNFSDAIQFVNDQTLYYMNRGYTAGEMKDRIVLPPHLASSPYLQETYGLKDWNIFHIFRYYRGFYTGSVRDLFPQSTLSEAQMSAFLVNGDGDLASKAQAALEFNPEWALRLADDALVLEPDNPVAFETKKAAMLALAATTMTGQARNMLLADYLLMTDQAHVDLGFGDPKRAFARIDNNFVELMPMATLHRILAVSLNASKSMEKDIVVGLQLTDVKKNGSNAPDHYTLNVRKGILEVDPPSAIKGQFEIVTDLLTWKQLVLAMLNPEDAVATGKVLITGGTPESFYAFMDLFE</sequence>
<dbReference type="GO" id="GO:0018741">
    <property type="term" value="F:linear primary-alkylsulfatase activity"/>
    <property type="evidence" value="ECO:0007669"/>
    <property type="project" value="InterPro"/>
</dbReference>
<dbReference type="GO" id="GO:0046983">
    <property type="term" value="F:protein dimerization activity"/>
    <property type="evidence" value="ECO:0007669"/>
    <property type="project" value="InterPro"/>
</dbReference>
<dbReference type="Pfam" id="PF00753">
    <property type="entry name" value="Lactamase_B"/>
    <property type="match status" value="1"/>
</dbReference>
<dbReference type="AlphaFoldDB" id="A0A0P6XDM1"/>
<dbReference type="SMART" id="SM00849">
    <property type="entry name" value="Lactamase_B"/>
    <property type="match status" value="1"/>
</dbReference>
<dbReference type="SUPFAM" id="SSF56281">
    <property type="entry name" value="Metallo-hydrolase/oxidoreductase"/>
    <property type="match status" value="1"/>
</dbReference>